<dbReference type="Proteomes" id="UP000003027">
    <property type="component" value="Unassembled WGS sequence"/>
</dbReference>
<proteinExistence type="predicted"/>
<comment type="caution">
    <text evidence="1">The sequence shown here is derived from an EMBL/GenBank/DDBJ whole genome shotgun (WGS) entry which is preliminary data.</text>
</comment>
<organism evidence="1 2">
    <name type="scientific">Yersinia mollaretii (strain ATCC 43969 / DSM 18520 / CIP 103324 / CNY 7263 / WAIP 204)</name>
    <dbReference type="NCBI Taxonomy" id="349967"/>
    <lineage>
        <taxon>Bacteria</taxon>
        <taxon>Pseudomonadati</taxon>
        <taxon>Pseudomonadota</taxon>
        <taxon>Gammaproteobacteria</taxon>
        <taxon>Enterobacterales</taxon>
        <taxon>Yersiniaceae</taxon>
        <taxon>Yersinia</taxon>
    </lineage>
</organism>
<accession>A0ABP2E9T3</accession>
<protein>
    <submittedName>
        <fullName evidence="1">Uncharacterized protein</fullName>
    </submittedName>
</protein>
<keyword evidence="2" id="KW-1185">Reference proteome</keyword>
<evidence type="ECO:0000313" key="2">
    <source>
        <dbReference type="Proteomes" id="UP000003027"/>
    </source>
</evidence>
<dbReference type="EMBL" id="AALD02000046">
    <property type="protein sequence ID" value="EEQ09198.1"/>
    <property type="molecule type" value="Genomic_DNA"/>
</dbReference>
<evidence type="ECO:0000313" key="1">
    <source>
        <dbReference type="EMBL" id="EEQ09198.1"/>
    </source>
</evidence>
<sequence length="40" mass="4541">MRIAFQYSPSKLLPFHNNNLKVKIPPQSNKGINSSSDQKI</sequence>
<name>A0ABP2E9T3_YERMW</name>
<reference evidence="1" key="1">
    <citation type="submission" date="2008-12" db="EMBL/GenBank/DDBJ databases">
        <title>Annotation of the Yersinia mollaretii ATCC 43969 genome.</title>
        <authorList>
            <person name="Read T.D."/>
            <person name="Akmal A."/>
            <person name="Bishop-Lilly K."/>
            <person name="Chen P.E."/>
            <person name="Cook C."/>
            <person name="Kiley M.P."/>
            <person name="Lentz S."/>
            <person name="Mateczun A."/>
            <person name="Nagarajan N."/>
            <person name="Nolan N."/>
            <person name="Osborne B.I."/>
            <person name="Pop M."/>
            <person name="Sozhamannan S."/>
            <person name="Stewart A.C."/>
            <person name="Sulakvelidze A."/>
            <person name="Thomason B."/>
            <person name="Willner K."/>
            <person name="Zwick M.E."/>
        </authorList>
    </citation>
    <scope>NUCLEOTIDE SEQUENCE [LARGE SCALE GENOMIC DNA]</scope>
    <source>
        <strain evidence="1">ATCC 43969</strain>
    </source>
</reference>
<gene>
    <name evidence="1" type="ORF">ymoll0001_31500</name>
</gene>